<dbReference type="InterPro" id="IPR014548">
    <property type="entry name" value="Ac_Trasf"/>
</dbReference>
<dbReference type="GO" id="GO:0016746">
    <property type="term" value="F:acyltransferase activity"/>
    <property type="evidence" value="ECO:0007669"/>
    <property type="project" value="UniProtKB-KW"/>
</dbReference>
<reference evidence="7 8" key="1">
    <citation type="journal article" date="2024" name="Curr. Microbiol.">
        <title>Luteibacter sahnii sp. nov., A Novel Yellow-Colored Xanthomonadin Pigment Producing Probiotic Bacterium from Healthy Rice Seed Microbiome.</title>
        <authorList>
            <person name="Jaiswal G."/>
            <person name="Rana R."/>
            <person name="Nayak P.K."/>
            <person name="Chouhan R."/>
            <person name="Gandhi S.G."/>
            <person name="Patel H.K."/>
            <person name="Patil P.B."/>
        </authorList>
    </citation>
    <scope>NUCLEOTIDE SEQUENCE [LARGE SCALE GENOMIC DNA]</scope>
    <source>
        <strain evidence="7 8">PPL201</strain>
    </source>
</reference>
<proteinExistence type="predicted"/>
<evidence type="ECO:0000256" key="3">
    <source>
        <dbReference type="ARBA" id="ARBA00022519"/>
    </source>
</evidence>
<keyword evidence="4" id="KW-0808">Transferase</keyword>
<keyword evidence="3" id="KW-0997">Cell inner membrane</keyword>
<dbReference type="Proteomes" id="UP001528850">
    <property type="component" value="Unassembled WGS sequence"/>
</dbReference>
<dbReference type="PANTHER" id="PTHR30606">
    <property type="entry name" value="LIPID A BIOSYNTHESIS LAUROYL ACYLTRANSFERASE"/>
    <property type="match status" value="1"/>
</dbReference>
<accession>A0ABT6BDL7</accession>
<comment type="caution">
    <text evidence="7">The sequence shown here is derived from an EMBL/GenBank/DDBJ whole genome shotgun (WGS) entry which is preliminary data.</text>
</comment>
<dbReference type="RefSeq" id="WP_320551451.1">
    <property type="nucleotide sequence ID" value="NZ_JAQLOK010000003.1"/>
</dbReference>
<dbReference type="Pfam" id="PF03279">
    <property type="entry name" value="Lip_A_acyltrans"/>
    <property type="match status" value="1"/>
</dbReference>
<gene>
    <name evidence="7" type="ORF">P3W24_14785</name>
</gene>
<evidence type="ECO:0000256" key="2">
    <source>
        <dbReference type="ARBA" id="ARBA00022475"/>
    </source>
</evidence>
<evidence type="ECO:0000256" key="5">
    <source>
        <dbReference type="ARBA" id="ARBA00023136"/>
    </source>
</evidence>
<protein>
    <submittedName>
        <fullName evidence="7">Acyltransferase</fullName>
    </submittedName>
</protein>
<evidence type="ECO:0000313" key="8">
    <source>
        <dbReference type="Proteomes" id="UP001528850"/>
    </source>
</evidence>
<evidence type="ECO:0000256" key="4">
    <source>
        <dbReference type="ARBA" id="ARBA00022679"/>
    </source>
</evidence>
<evidence type="ECO:0000256" key="6">
    <source>
        <dbReference type="ARBA" id="ARBA00023315"/>
    </source>
</evidence>
<keyword evidence="6 7" id="KW-0012">Acyltransferase</keyword>
<dbReference type="CDD" id="cd07984">
    <property type="entry name" value="LPLAT_LABLAT-like"/>
    <property type="match status" value="1"/>
</dbReference>
<name>A0ABT6BDL7_9GAMM</name>
<dbReference type="EMBL" id="JARJJS010000004">
    <property type="protein sequence ID" value="MDF4026239.1"/>
    <property type="molecule type" value="Genomic_DNA"/>
</dbReference>
<keyword evidence="8" id="KW-1185">Reference proteome</keyword>
<evidence type="ECO:0000256" key="1">
    <source>
        <dbReference type="ARBA" id="ARBA00004533"/>
    </source>
</evidence>
<dbReference type="PIRSF" id="PIRSF028561">
    <property type="entry name" value="Ac_Trasf"/>
    <property type="match status" value="1"/>
</dbReference>
<dbReference type="InterPro" id="IPR004960">
    <property type="entry name" value="LipA_acyltrans"/>
</dbReference>
<evidence type="ECO:0000313" key="7">
    <source>
        <dbReference type="EMBL" id="MDF4026239.1"/>
    </source>
</evidence>
<dbReference type="PANTHER" id="PTHR30606:SF9">
    <property type="entry name" value="LIPID A BIOSYNTHESIS LAUROYLTRANSFERASE"/>
    <property type="match status" value="1"/>
</dbReference>
<keyword evidence="5" id="KW-0472">Membrane</keyword>
<organism evidence="7 8">
    <name type="scientific">Luteibacter sahnii</name>
    <dbReference type="NCBI Taxonomy" id="3021977"/>
    <lineage>
        <taxon>Bacteria</taxon>
        <taxon>Pseudomonadati</taxon>
        <taxon>Pseudomonadota</taxon>
        <taxon>Gammaproteobacteria</taxon>
        <taxon>Lysobacterales</taxon>
        <taxon>Rhodanobacteraceae</taxon>
        <taxon>Luteibacter</taxon>
    </lineage>
</organism>
<sequence length="315" mass="35116">MSHWRQREGGGWFAIWLIRTIALRFGRRVARLLLYPIAAYFFLRRADERLASRLYLERVLDRPVTSRDVFHHIHFFAATLLDRLFFLARGERDFVVETEGLAELDRHIDAGRGVLLIGSHQGSFEALRALAERRPDVPLRVVLDKQKTPALTAVLEALAPDVGEAVIDASRGGASVALAMAEGAAQGAMVALLADRGHQGEASRMVPFLGAPAPFPLGPWLLASALKIPVMVCMGLYLGGNRYRLVFEPFAERIDIPRADRAAAIDAVVARYASRVEHYCRTHPFNWFNFYDFWQDMGVADEPAVSSGVPRHSDA</sequence>
<comment type="subcellular location">
    <subcellularLocation>
        <location evidence="1">Cell inner membrane</location>
    </subcellularLocation>
</comment>
<keyword evidence="2" id="KW-1003">Cell membrane</keyword>